<dbReference type="Proteomes" id="UP001314229">
    <property type="component" value="Unassembled WGS sequence"/>
</dbReference>
<keyword evidence="1" id="KW-0418">Kinase</keyword>
<evidence type="ECO:0000313" key="2">
    <source>
        <dbReference type="Proteomes" id="UP001314229"/>
    </source>
</evidence>
<accession>A0AAV1PRK1</accession>
<organism evidence="1 2">
    <name type="scientific">Scomber scombrus</name>
    <name type="common">Atlantic mackerel</name>
    <name type="synonym">Scomber vernalis</name>
    <dbReference type="NCBI Taxonomy" id="13677"/>
    <lineage>
        <taxon>Eukaryota</taxon>
        <taxon>Metazoa</taxon>
        <taxon>Chordata</taxon>
        <taxon>Craniata</taxon>
        <taxon>Vertebrata</taxon>
        <taxon>Euteleostomi</taxon>
        <taxon>Actinopterygii</taxon>
        <taxon>Neopterygii</taxon>
        <taxon>Teleostei</taxon>
        <taxon>Neoteleostei</taxon>
        <taxon>Acanthomorphata</taxon>
        <taxon>Pelagiaria</taxon>
        <taxon>Scombriformes</taxon>
        <taxon>Scombridae</taxon>
        <taxon>Scomber</taxon>
    </lineage>
</organism>
<keyword evidence="1" id="KW-0238">DNA-binding</keyword>
<proteinExistence type="predicted"/>
<dbReference type="GO" id="GO:0003677">
    <property type="term" value="F:DNA binding"/>
    <property type="evidence" value="ECO:0007669"/>
    <property type="project" value="UniProtKB-KW"/>
</dbReference>
<sequence>MGYIALSDALFSCYSEYDTMYLETTSSFFQTREEYWGHYVPFNDFRAYQYRNLDEVENLNLVNVEMVDADEKKMYINLLKGMLILYGNLRIIPSEVLNQPFITQGTQQHSS</sequence>
<dbReference type="AlphaFoldDB" id="A0AAV1PRK1"/>
<reference evidence="1 2" key="1">
    <citation type="submission" date="2024-01" db="EMBL/GenBank/DDBJ databases">
        <authorList>
            <person name="Alioto T."/>
            <person name="Alioto T."/>
            <person name="Gomez Garrido J."/>
        </authorList>
    </citation>
    <scope>NUCLEOTIDE SEQUENCE [LARGE SCALE GENOMIC DNA]</scope>
</reference>
<gene>
    <name evidence="1" type="ORF">FSCOSCO3_A014810</name>
</gene>
<keyword evidence="2" id="KW-1185">Reference proteome</keyword>
<name>A0AAV1PRK1_SCOSC</name>
<dbReference type="EMBL" id="CAWUFR010000263">
    <property type="protein sequence ID" value="CAK6974571.1"/>
    <property type="molecule type" value="Genomic_DNA"/>
</dbReference>
<evidence type="ECO:0000313" key="1">
    <source>
        <dbReference type="EMBL" id="CAK6974571.1"/>
    </source>
</evidence>
<comment type="caution">
    <text evidence="1">The sequence shown here is derived from an EMBL/GenBank/DDBJ whole genome shotgun (WGS) entry which is preliminary data.</text>
</comment>
<protein>
    <submittedName>
        <fullName evidence="1">Homeodomain-interacting protein kinase 1-like isoform X4</fullName>
    </submittedName>
</protein>
<dbReference type="GO" id="GO:0016301">
    <property type="term" value="F:kinase activity"/>
    <property type="evidence" value="ECO:0007669"/>
    <property type="project" value="UniProtKB-KW"/>
</dbReference>
<keyword evidence="1" id="KW-0808">Transferase</keyword>
<keyword evidence="1" id="KW-0371">Homeobox</keyword>